<keyword evidence="1" id="KW-0378">Hydrolase</keyword>
<keyword evidence="2" id="KW-1185">Reference proteome</keyword>
<organism evidence="1 2">
    <name type="scientific">Variovorax robiniae</name>
    <dbReference type="NCBI Taxonomy" id="1836199"/>
    <lineage>
        <taxon>Bacteria</taxon>
        <taxon>Pseudomonadati</taxon>
        <taxon>Pseudomonadota</taxon>
        <taxon>Betaproteobacteria</taxon>
        <taxon>Burkholderiales</taxon>
        <taxon>Comamonadaceae</taxon>
        <taxon>Variovorax</taxon>
    </lineage>
</organism>
<sequence length="172" mass="19176">MAQSSQGPQPQTTHWGIYVEGGSTLEGTSKSDVLAVGVTYPFGPRREMWGGVVTTYGDFFVSNWRARQRFLGHQTYTQIGAIANARYRFSGGASPWFTELGIGLTVFDGYYETDSRRFSTQFQFTEVLAVGRNFGETGAHEVSLRLLHVSNGGIKEPNPGENLVKLRYAYRF</sequence>
<evidence type="ECO:0000313" key="1">
    <source>
        <dbReference type="EMBL" id="MEJ8857181.1"/>
    </source>
</evidence>
<evidence type="ECO:0000313" key="2">
    <source>
        <dbReference type="Proteomes" id="UP001367030"/>
    </source>
</evidence>
<dbReference type="GO" id="GO:0016787">
    <property type="term" value="F:hydrolase activity"/>
    <property type="evidence" value="ECO:0007669"/>
    <property type="project" value="UniProtKB-KW"/>
</dbReference>
<protein>
    <submittedName>
        <fullName evidence="1">Acyloxyacyl hydrolase</fullName>
    </submittedName>
</protein>
<comment type="caution">
    <text evidence="1">The sequence shown here is derived from an EMBL/GenBank/DDBJ whole genome shotgun (WGS) entry which is preliminary data.</text>
</comment>
<accession>A0ABU8XC37</accession>
<gene>
    <name evidence="1" type="ORF">WKW79_21570</name>
</gene>
<dbReference type="Pfam" id="PF09411">
    <property type="entry name" value="PagL"/>
    <property type="match status" value="1"/>
</dbReference>
<dbReference type="EMBL" id="JBBKZS010000009">
    <property type="protein sequence ID" value="MEJ8857181.1"/>
    <property type="molecule type" value="Genomic_DNA"/>
</dbReference>
<reference evidence="1 2" key="1">
    <citation type="submission" date="2024-03" db="EMBL/GenBank/DDBJ databases">
        <title>Novel species of the genus Variovorax.</title>
        <authorList>
            <person name="Liu Q."/>
            <person name="Xin Y.-H."/>
        </authorList>
    </citation>
    <scope>NUCLEOTIDE SEQUENCE [LARGE SCALE GENOMIC DNA]</scope>
    <source>
        <strain evidence="1 2">KACC 18901</strain>
    </source>
</reference>
<dbReference type="RefSeq" id="WP_340337251.1">
    <property type="nucleotide sequence ID" value="NZ_JBBKZS010000009.1"/>
</dbReference>
<dbReference type="Proteomes" id="UP001367030">
    <property type="component" value="Unassembled WGS sequence"/>
</dbReference>
<dbReference type="InterPro" id="IPR018550">
    <property type="entry name" value="Lipid-A_deacylase-rel"/>
</dbReference>
<dbReference type="Gene3D" id="2.40.160.20">
    <property type="match status" value="1"/>
</dbReference>
<name>A0ABU8XC37_9BURK</name>
<proteinExistence type="predicted"/>